<dbReference type="VEuPathDB" id="FungiDB:F4678DRAFT_461675"/>
<dbReference type="Pfam" id="PF26523">
    <property type="entry name" value="Trm732_C"/>
    <property type="match status" value="1"/>
</dbReference>
<feature type="transmembrane region" description="Helical" evidence="13">
    <location>
        <begin position="2294"/>
        <end position="2313"/>
    </location>
</feature>
<dbReference type="Pfam" id="PF19316">
    <property type="entry name" value="PIGO_PIGG"/>
    <property type="match status" value="1"/>
</dbReference>
<evidence type="ECO:0000256" key="6">
    <source>
        <dbReference type="ARBA" id="ARBA00022679"/>
    </source>
</evidence>
<comment type="caution">
    <text evidence="13">Lacks conserved residue(s) required for the propagation of feature annotation.</text>
</comment>
<feature type="transmembrane region" description="Helical" evidence="13">
    <location>
        <begin position="2131"/>
        <end position="2148"/>
    </location>
</feature>
<evidence type="ECO:0000256" key="3">
    <source>
        <dbReference type="ARBA" id="ARBA00005315"/>
    </source>
</evidence>
<feature type="region of interest" description="Disordered" evidence="14">
    <location>
        <begin position="408"/>
        <end position="445"/>
    </location>
</feature>
<feature type="domain" description="tRNA (32-2'-O)-methyltransferase regulator THADA-like TPR repeats region" evidence="17">
    <location>
        <begin position="229"/>
        <end position="533"/>
    </location>
</feature>
<dbReference type="GO" id="GO:0051267">
    <property type="term" value="F:CP2 mannose-ethanolamine phosphotransferase activity"/>
    <property type="evidence" value="ECO:0007669"/>
    <property type="project" value="TreeGrafter"/>
</dbReference>
<comment type="caution">
    <text evidence="19">The sequence shown here is derived from an EMBL/GenBank/DDBJ whole genome shotgun (WGS) entry which is preliminary data.</text>
</comment>
<keyword evidence="20" id="KW-1185">Reference proteome</keyword>
<organism evidence="19 20">
    <name type="scientific">Xylaria arbuscula</name>
    <dbReference type="NCBI Taxonomy" id="114810"/>
    <lineage>
        <taxon>Eukaryota</taxon>
        <taxon>Fungi</taxon>
        <taxon>Dikarya</taxon>
        <taxon>Ascomycota</taxon>
        <taxon>Pezizomycotina</taxon>
        <taxon>Sordariomycetes</taxon>
        <taxon>Xylariomycetidae</taxon>
        <taxon>Xylariales</taxon>
        <taxon>Xylariaceae</taxon>
        <taxon>Xylaria</taxon>
    </lineage>
</organism>
<evidence type="ECO:0000256" key="2">
    <source>
        <dbReference type="ARBA" id="ARBA00004687"/>
    </source>
</evidence>
<feature type="compositionally biased region" description="Basic and acidic residues" evidence="14">
    <location>
        <begin position="1606"/>
        <end position="1620"/>
    </location>
</feature>
<keyword evidence="9 13" id="KW-1133">Transmembrane helix</keyword>
<evidence type="ECO:0000256" key="14">
    <source>
        <dbReference type="SAM" id="MobiDB-lite"/>
    </source>
</evidence>
<keyword evidence="5 13" id="KW-0337">GPI-anchor biosynthesis</keyword>
<evidence type="ECO:0000259" key="16">
    <source>
        <dbReference type="Pfam" id="PF19316"/>
    </source>
</evidence>
<feature type="domain" description="DUF2428" evidence="15">
    <location>
        <begin position="668"/>
        <end position="901"/>
    </location>
</feature>
<feature type="domain" description="GPI ethanolamine phosphate transferase 2 C-terminal" evidence="16">
    <location>
        <begin position="2091"/>
        <end position="2405"/>
    </location>
</feature>
<dbReference type="FunFam" id="3.40.720.10:FF:000045">
    <property type="entry name" value="GPI ethanolamine phosphate transferase 2"/>
    <property type="match status" value="1"/>
</dbReference>
<evidence type="ECO:0000259" key="15">
    <source>
        <dbReference type="Pfam" id="PF10350"/>
    </source>
</evidence>
<keyword evidence="6 13" id="KW-0808">Transferase</keyword>
<reference evidence="19" key="1">
    <citation type="submission" date="2022-07" db="EMBL/GenBank/DDBJ databases">
        <title>Genome Sequence of Xylaria arbuscula.</title>
        <authorList>
            <person name="Buettner E."/>
        </authorList>
    </citation>
    <scope>NUCLEOTIDE SEQUENCE</scope>
    <source>
        <strain evidence="19">VT107</strain>
    </source>
</reference>
<feature type="transmembrane region" description="Helical" evidence="13">
    <location>
        <begin position="2099"/>
        <end position="2119"/>
    </location>
</feature>
<dbReference type="SUPFAM" id="SSF53649">
    <property type="entry name" value="Alkaline phosphatase-like"/>
    <property type="match status" value="1"/>
</dbReference>
<comment type="subcellular location">
    <subcellularLocation>
        <location evidence="1 13">Endoplasmic reticulum membrane</location>
        <topology evidence="1 13">Multi-pass membrane protein</topology>
    </subcellularLocation>
</comment>
<evidence type="ECO:0000256" key="7">
    <source>
        <dbReference type="ARBA" id="ARBA00022692"/>
    </source>
</evidence>
<dbReference type="InterPro" id="IPR045687">
    <property type="entry name" value="PIGG/GPI7_C"/>
</dbReference>
<keyword evidence="11" id="KW-0325">Glycoprotein</keyword>
<dbReference type="InterPro" id="IPR056843">
    <property type="entry name" value="THADA-like_TPR"/>
</dbReference>
<feature type="region of interest" description="Disordered" evidence="14">
    <location>
        <begin position="1605"/>
        <end position="1632"/>
    </location>
</feature>
<gene>
    <name evidence="19" type="ORF">NPX13_g5660</name>
</gene>
<feature type="transmembrane region" description="Helical" evidence="13">
    <location>
        <begin position="2243"/>
        <end position="2261"/>
    </location>
</feature>
<evidence type="ECO:0000256" key="13">
    <source>
        <dbReference type="RuleBase" id="RU367106"/>
    </source>
</evidence>
<dbReference type="Pfam" id="PF25150">
    <property type="entry name" value="TPR_Trm732"/>
    <property type="match status" value="1"/>
</dbReference>
<dbReference type="InterPro" id="IPR037674">
    <property type="entry name" value="PIG-G_N"/>
</dbReference>
<proteinExistence type="inferred from homology"/>
<keyword evidence="8 13" id="KW-0256">Endoplasmic reticulum</keyword>
<evidence type="ECO:0000256" key="4">
    <source>
        <dbReference type="ARBA" id="ARBA00020830"/>
    </source>
</evidence>
<dbReference type="GO" id="GO:0006506">
    <property type="term" value="P:GPI anchor biosynthetic process"/>
    <property type="evidence" value="ECO:0007669"/>
    <property type="project" value="UniProtKB-KW"/>
</dbReference>
<dbReference type="InterPro" id="IPR019442">
    <property type="entry name" value="THADA/TRM732_DUF2428"/>
</dbReference>
<name>A0A9W8NDY4_9PEZI</name>
<sequence>MSINELPAIGSTSFNQKAAVIWLEQQPQEAQSSLVELIFEGLLSHAAQPRQSSGSTCSKLCGFVNHCSQSSSPVLKSFAFARATSLKLFNYFIEWNEQDAHRSMRLVLDYLVSSIMYNPDVEISQSIKSAIVHDTVSVITLQASRPSTKSSMIAIDHLLQKKVVYLGEVLQTYQHLCEATQEATWDSFVSRVFEWMEFQSVWTVAGKLLVTILTQPWYRGDESPRHHPKTWHKFILDGLKTNQEILEPVKVYLFMPLFKVDSASTLMYLSELTSTQKPTTNGDQDWDMNAMIWVALLEAGKKTGVVGEPDHGSKDNVGVAGQLPAHILEGLLCHRSYEARASGLSILVASPSTTKPYALETFRLLEKHLPSFYEDVNPRIRYDLLGHSRNIIRRLHNAVETLSKEITRTPKVSKNKESPSTSIGSALTTEQVSRGGGQETTEATGKISPLETLRGHEEFIEWYTSFLKEELVPTASYQRHITSLRAMGYFLKSTLGKGDEAPITCRPASLLIDSIWFRSVLDLIMDPYDDVRETAASLIMLLQPEGSMSGPPAHINGLHVSPVEELQAFARRANELAIKTARADHCDGAARTQELLCRWTSNSKEAVNVLDTICSNLEMKLSAAESDLAAAVLQAPVHGDFASIRYIWSSLSGIKLDQHYLKTLDESQNRVISFCQRIWKTVQHILCDDSPEGHLPEELQQVEGLDTKDLLSYSFRAIHDNLMRIIAQNARYERTGGYLAPTQRNFEDIGNLTFDQLSNLRHRGAFSTVSQTFTVCCQLVQTNRQEDDSDLLGTWYEGALNCIYTQGSTTRRSAGIPAIIVGILASKTDNPSFRGVMEKLQEIGRQPAFVSETDGSNLSQVHALNCLKDIFKTSFLSQQAEPHLTDCLQLAALSLQSEVWAIRNCGLLLLRSLIDNLFGTNESKLTMEAGWDGRTVRISYHKFEALPELLVNLLELGQKSSGATIGTQTAEAVFPALDIIRRAGPPEGYSQKLYDIISWYLGSHIWHVREIAARTLCSLLLTPTWLQSLKALIGSASQSSNQLHGALLTLRFLLERLLRVMPDQLSGGKIDAIYTMLGNLSTSSNCLDRCTEVQAVYINILNFVAITVHKQPYSLLQPPSMSTSQQRSGERSLALLNIRKGEAIVRESIERLTKEENDDLDRELELALATDINVACGMLEAIARDDSIQTNAAYARLITTYMNVCLATEAPEPRTVALENLSALVDKILSSSLKDNTLASVPPEEAMSSLWMDLHSKPINPALSDAIIRISGPLLAISLVRAGGHVDECLERRLTSWAALISDAGIADRTFDTRIAAVTAVNSLSTIVGFPKEISENSVSKVHPGHLPWLLALYDALTDDDVDIREAAAEATGPLLGVTLVAAEAGPRLLQWLADHFGHDPNFLMHVAGRMIGHNFGSASYVSSPASTDGLTKESGMSWVPAKEQLTEAMRFDDALFVIEEHNQYIDEVREAKRWTDVFLMANPCGANGALSNAGKALGKWTLESLHTLIEVAQSESDLGGDGPLGWTSKPQVFAICARILLCASALAKFKNKTGEPNGLDQEESPRDDEKLYKGVTEELEKLWRLGHSDRTRLHGLLLNMCGNQPEKRKEKKKQEEKSKTTSPSPGPAFDRVPRWARDVFTARGKGSLKSAMHHQYGFSLPTNLLVAANLLLPVAILTFATGFFPYKPFLPGLAQYEDLEYGSPPAAPFDKLIFMVVDALRSDFVYLEGSGFEYTQDLINSGVAIPFTAHATSPTITMPRIKAMTTGTTPSFLDAILSFDEADTSSTLSSQDTWLAQMKAKNTGKLIMYGDDTWLKLFPSTFDRADGTTSFFVSDFTEVDNNVTRHIDNEVRNDDWNTMVLHYLGLDHIGHKTGPRGQHMIPKQREMDGIVRRIYEAMEANEHLQSTLFVLCGDHGMNDAGNHGASSPGETSAALVFASPKLKAISRNIKAPAEYDEEFQYYHTVEQSDLAPTLAALLGFPVPKNSLGSFIVDFLPLWPEFHDRLQILKRNARQILAIVTATLGGPSLENVASEKDCLSPSSSAAELVCEWRRISETTEPATAEGTQQQHRITELSKWLSNAQTLMSGMASNYDMDKLILGEIITVAAVFGATIATAMSSTSPIRDFGPFALVTVLYGIMMFASSYVEEEQHFWYWTTTAWLFYLVINRTPKSARMFYFKTFFVLGMMKFARSWNQTGQKFAGEPDIVTEFLLPNPTLLWTLVWTTYLLVSRLLFIHLDGIPTVISGSVVAGVVTSALSFKLTFTKQDSPEIVIGLAKLFADLFDGPSLVTQARAVFMGIGLVALYPLYLLFLQPTKSARIQAVHILHHLYTLFALTQSRATNVPLFLLFQGIYLFLDKLNLDVVEVTTSSLLLQFASFFAMGGSNAFTGIDLSSAYNGQLGWTRVVGVSFKSIALVKQTESFSWREEDEKYLYTARVFIDVVYGS</sequence>
<accession>A0A9W8NDY4</accession>
<evidence type="ECO:0000256" key="12">
    <source>
        <dbReference type="ARBA" id="ARBA00056729"/>
    </source>
</evidence>
<dbReference type="EMBL" id="JANPWZ010000914">
    <property type="protein sequence ID" value="KAJ3570653.1"/>
    <property type="molecule type" value="Genomic_DNA"/>
</dbReference>
<dbReference type="InterPro" id="IPR017850">
    <property type="entry name" value="Alkaline_phosphatase_core_sf"/>
</dbReference>
<evidence type="ECO:0000256" key="9">
    <source>
        <dbReference type="ARBA" id="ARBA00022989"/>
    </source>
</evidence>
<dbReference type="PANTHER" id="PTHR23072">
    <property type="entry name" value="PHOSPHATIDYLINOSITOL GLYCAN-RELATED"/>
    <property type="match status" value="1"/>
</dbReference>
<dbReference type="InterPro" id="IPR016024">
    <property type="entry name" value="ARM-type_fold"/>
</dbReference>
<dbReference type="Gene3D" id="3.40.720.10">
    <property type="entry name" value="Alkaline Phosphatase, subunit A"/>
    <property type="match status" value="1"/>
</dbReference>
<evidence type="ECO:0000259" key="17">
    <source>
        <dbReference type="Pfam" id="PF25150"/>
    </source>
</evidence>
<dbReference type="Proteomes" id="UP001148614">
    <property type="component" value="Unassembled WGS sequence"/>
</dbReference>
<evidence type="ECO:0000313" key="19">
    <source>
        <dbReference type="EMBL" id="KAJ3570653.1"/>
    </source>
</evidence>
<dbReference type="InterPro" id="IPR056842">
    <property type="entry name" value="THADA-like_TPR_C"/>
</dbReference>
<evidence type="ECO:0000256" key="1">
    <source>
        <dbReference type="ARBA" id="ARBA00004477"/>
    </source>
</evidence>
<feature type="domain" description="tRNA (32-2'-O)-methyltransferase regulator THADA-like C-terminal TPR repeats region" evidence="18">
    <location>
        <begin position="903"/>
        <end position="1053"/>
    </location>
</feature>
<dbReference type="GO" id="GO:0005789">
    <property type="term" value="C:endoplasmic reticulum membrane"/>
    <property type="evidence" value="ECO:0007669"/>
    <property type="project" value="UniProtKB-SubCell"/>
</dbReference>
<evidence type="ECO:0000259" key="18">
    <source>
        <dbReference type="Pfam" id="PF25151"/>
    </source>
</evidence>
<keyword evidence="7 13" id="KW-0812">Transmembrane</keyword>
<feature type="region of interest" description="Disordered" evidence="14">
    <location>
        <begin position="1553"/>
        <end position="1572"/>
    </location>
</feature>
<dbReference type="InterPro" id="IPR039527">
    <property type="entry name" value="PIGG/GPI7"/>
</dbReference>
<dbReference type="Pfam" id="PF25151">
    <property type="entry name" value="TPR_Trm732_C"/>
    <property type="match status" value="1"/>
</dbReference>
<dbReference type="InterPro" id="IPR002591">
    <property type="entry name" value="Phosphodiest/P_Trfase"/>
</dbReference>
<evidence type="ECO:0000256" key="10">
    <source>
        <dbReference type="ARBA" id="ARBA00023136"/>
    </source>
</evidence>
<comment type="pathway">
    <text evidence="2 13">Glycolipid biosynthesis; glycosylphosphatidylinositol-anchor biosynthesis.</text>
</comment>
<dbReference type="SUPFAM" id="SSF48371">
    <property type="entry name" value="ARM repeat"/>
    <property type="match status" value="2"/>
</dbReference>
<dbReference type="Pfam" id="PF01663">
    <property type="entry name" value="Phosphodiest"/>
    <property type="match status" value="1"/>
</dbReference>
<feature type="transmembrane region" description="Helical" evidence="13">
    <location>
        <begin position="2154"/>
        <end position="2171"/>
    </location>
</feature>
<protein>
    <recommendedName>
        <fullName evidence="4 13">GPI ethanolamine phosphate transferase 2</fullName>
    </recommendedName>
</protein>
<comment type="similarity">
    <text evidence="3 13">Belongs to the PIGG/PIGN/PIGO family. PIGG subfamily.</text>
</comment>
<comment type="function">
    <text evidence="12 13">Ethanolamine phosphate transferase involved in glycosylphosphatidylinositol-anchor biosynthesis. Transfers ethanolamine phosphate to the GPI second mannose.</text>
</comment>
<evidence type="ECO:0000256" key="8">
    <source>
        <dbReference type="ARBA" id="ARBA00022824"/>
    </source>
</evidence>
<dbReference type="PANTHER" id="PTHR23072:SF0">
    <property type="entry name" value="GPI ETHANOLAMINE PHOSPHATE TRANSFERASE 2"/>
    <property type="match status" value="1"/>
</dbReference>
<evidence type="ECO:0000256" key="11">
    <source>
        <dbReference type="ARBA" id="ARBA00023180"/>
    </source>
</evidence>
<evidence type="ECO:0000313" key="20">
    <source>
        <dbReference type="Proteomes" id="UP001148614"/>
    </source>
</evidence>
<evidence type="ECO:0000256" key="5">
    <source>
        <dbReference type="ARBA" id="ARBA00022502"/>
    </source>
</evidence>
<dbReference type="CDD" id="cd16024">
    <property type="entry name" value="GPI_EPT_2"/>
    <property type="match status" value="1"/>
</dbReference>
<feature type="compositionally biased region" description="Polar residues" evidence="14">
    <location>
        <begin position="418"/>
        <end position="432"/>
    </location>
</feature>
<keyword evidence="10 13" id="KW-0472">Membrane</keyword>
<dbReference type="VEuPathDB" id="FungiDB:F4678DRAFT_433813"/>
<dbReference type="Pfam" id="PF10350">
    <property type="entry name" value="DUF2428"/>
    <property type="match status" value="1"/>
</dbReference>